<evidence type="ECO:0000313" key="3">
    <source>
        <dbReference type="Proteomes" id="UP000190667"/>
    </source>
</evidence>
<dbReference type="RefSeq" id="WP_078003962.1">
    <property type="nucleotide sequence ID" value="NZ_MRUL01000014.1"/>
</dbReference>
<sequence length="100" mass="11273">MRACAENNSVNVSPKINLNNPPDQADNNISTFHGASDEFAECVDDNHLFDNVPLFSDDEQDNIDESIPLARKNTADPEDDMKKLDYRFNASNYTLTYSLD</sequence>
<comment type="caution">
    <text evidence="2">The sequence shown here is derived from an EMBL/GenBank/DDBJ whole genome shotgun (WGS) entry which is preliminary data.</text>
</comment>
<keyword evidence="3" id="KW-1185">Reference proteome</keyword>
<dbReference type="EMBL" id="MRUL01000014">
    <property type="protein sequence ID" value="OON38638.1"/>
    <property type="molecule type" value="Genomic_DNA"/>
</dbReference>
<organism evidence="2 3">
    <name type="scientific">Izhakiella australiensis</name>
    <dbReference type="NCBI Taxonomy" id="1926881"/>
    <lineage>
        <taxon>Bacteria</taxon>
        <taxon>Pseudomonadati</taxon>
        <taxon>Pseudomonadota</taxon>
        <taxon>Gammaproteobacteria</taxon>
        <taxon>Enterobacterales</taxon>
        <taxon>Erwiniaceae</taxon>
        <taxon>Izhakiella</taxon>
    </lineage>
</organism>
<accession>A0A1S8YIC2</accession>
<gene>
    <name evidence="2" type="ORF">BTJ39_17425</name>
</gene>
<feature type="region of interest" description="Disordered" evidence="1">
    <location>
        <begin position="1"/>
        <end position="22"/>
    </location>
</feature>
<dbReference type="Proteomes" id="UP000190667">
    <property type="component" value="Unassembled WGS sequence"/>
</dbReference>
<dbReference type="AlphaFoldDB" id="A0A1S8YIC2"/>
<evidence type="ECO:0000313" key="2">
    <source>
        <dbReference type="EMBL" id="OON38638.1"/>
    </source>
</evidence>
<proteinExistence type="predicted"/>
<name>A0A1S8YIC2_9GAMM</name>
<reference evidence="2 3" key="1">
    <citation type="submission" date="2016-12" db="EMBL/GenBank/DDBJ databases">
        <title>Izhakiella australiana sp. nov. of genus Izhakiella isolated from Australian desert.</title>
        <authorList>
            <person name="Ji M."/>
        </authorList>
    </citation>
    <scope>NUCLEOTIDE SEQUENCE [LARGE SCALE GENOMIC DNA]</scope>
    <source>
        <strain evidence="2 3">D4N98</strain>
    </source>
</reference>
<evidence type="ECO:0000256" key="1">
    <source>
        <dbReference type="SAM" id="MobiDB-lite"/>
    </source>
</evidence>
<protein>
    <submittedName>
        <fullName evidence="2">Uncharacterized protein</fullName>
    </submittedName>
</protein>